<dbReference type="RefSeq" id="WP_175595144.1">
    <property type="nucleotide sequence ID" value="NZ_JABWGN010000022.1"/>
</dbReference>
<comment type="caution">
    <text evidence="2">The sequence shown here is derived from an EMBL/GenBank/DDBJ whole genome shotgun (WGS) entry which is preliminary data.</text>
</comment>
<keyword evidence="3" id="KW-1185">Reference proteome</keyword>
<dbReference type="PANTHER" id="PTHR40396">
    <property type="entry name" value="ATPASE-LIKE PROTEIN"/>
    <property type="match status" value="1"/>
</dbReference>
<dbReference type="GO" id="GO:0005524">
    <property type="term" value="F:ATP binding"/>
    <property type="evidence" value="ECO:0007669"/>
    <property type="project" value="UniProtKB-KW"/>
</dbReference>
<gene>
    <name evidence="2" type="ORF">HTZ77_40795</name>
</gene>
<dbReference type="Gene3D" id="3.40.50.300">
    <property type="entry name" value="P-loop containing nucleotide triphosphate hydrolases"/>
    <property type="match status" value="1"/>
</dbReference>
<evidence type="ECO:0000259" key="1">
    <source>
        <dbReference type="Pfam" id="PF13304"/>
    </source>
</evidence>
<dbReference type="AlphaFoldDB" id="A0A7Y6IGJ5"/>
<dbReference type="Pfam" id="PF13304">
    <property type="entry name" value="AAA_21"/>
    <property type="match status" value="1"/>
</dbReference>
<dbReference type="Proteomes" id="UP000586042">
    <property type="component" value="Unassembled WGS sequence"/>
</dbReference>
<dbReference type="PANTHER" id="PTHR40396:SF1">
    <property type="entry name" value="ATPASE AAA-TYPE CORE DOMAIN-CONTAINING PROTEIN"/>
    <property type="match status" value="1"/>
</dbReference>
<dbReference type="InterPro" id="IPR027417">
    <property type="entry name" value="P-loop_NTPase"/>
</dbReference>
<organism evidence="2 3">
    <name type="scientific">Nonomuraea montanisoli</name>
    <dbReference type="NCBI Taxonomy" id="2741721"/>
    <lineage>
        <taxon>Bacteria</taxon>
        <taxon>Bacillati</taxon>
        <taxon>Actinomycetota</taxon>
        <taxon>Actinomycetes</taxon>
        <taxon>Streptosporangiales</taxon>
        <taxon>Streptosporangiaceae</taxon>
        <taxon>Nonomuraea</taxon>
    </lineage>
</organism>
<name>A0A7Y6IGJ5_9ACTN</name>
<accession>A0A7Y6IGJ5</accession>
<evidence type="ECO:0000313" key="2">
    <source>
        <dbReference type="EMBL" id="NUW37701.1"/>
    </source>
</evidence>
<keyword evidence="2" id="KW-0547">Nucleotide-binding</keyword>
<dbReference type="SUPFAM" id="SSF52540">
    <property type="entry name" value="P-loop containing nucleoside triphosphate hydrolases"/>
    <property type="match status" value="1"/>
</dbReference>
<sequence length="437" mass="48677">MLLRFRVANHQSIRELVELSLVSTRLTGAKPADDDWVSATTRVAGIYGANASGKSTVLDALHFLVLAVGKSATAWGDREYFPHYPFALDDESGERSSLYETDIVLNDVRLTYGFESSSRGIHKEWLYSYPTGRKRVLFERHGPDGSDIDFGRTLPGENVRISRLLRPTALYLSTAANSNHEFLSGVHRWISRHIQYAQYTETNRKARIRWVRNILENDKVLAQAVGLLRFADLGITRMVLDVEEFDEKVVSMIKRVMDTIDDGSQGPIDKGQIIEDLKKRIRFEHSGSGSGRTFSLPLESESSGTIAWLALAVPALACLRNGDVFAVDELDASLHPRLAAALIGMFKDPELNPLGAQLLFTSHETALLGQTPEVGLSKDEVWFTEKGTDGATDLFALAEFPVRPTDNFERRYLHGRYGAIPMVSQEELRAAVLQDGP</sequence>
<feature type="domain" description="ATPase AAA-type core" evidence="1">
    <location>
        <begin position="43"/>
        <end position="368"/>
    </location>
</feature>
<dbReference type="GO" id="GO:0016887">
    <property type="term" value="F:ATP hydrolysis activity"/>
    <property type="evidence" value="ECO:0007669"/>
    <property type="project" value="InterPro"/>
</dbReference>
<keyword evidence="2" id="KW-0067">ATP-binding</keyword>
<evidence type="ECO:0000313" key="3">
    <source>
        <dbReference type="Proteomes" id="UP000586042"/>
    </source>
</evidence>
<reference evidence="2 3" key="1">
    <citation type="submission" date="2020-06" db="EMBL/GenBank/DDBJ databases">
        <title>Nonomuraea sp. SMC257, a novel actinomycete isolated from soil.</title>
        <authorList>
            <person name="Chanama M."/>
        </authorList>
    </citation>
    <scope>NUCLEOTIDE SEQUENCE [LARGE SCALE GENOMIC DNA]</scope>
    <source>
        <strain evidence="2 3">SMC257</strain>
    </source>
</reference>
<protein>
    <submittedName>
        <fullName evidence="2">ATP-binding protein</fullName>
    </submittedName>
</protein>
<dbReference type="InterPro" id="IPR003959">
    <property type="entry name" value="ATPase_AAA_core"/>
</dbReference>
<proteinExistence type="predicted"/>
<dbReference type="EMBL" id="JABWGN010000022">
    <property type="protein sequence ID" value="NUW37701.1"/>
    <property type="molecule type" value="Genomic_DNA"/>
</dbReference>